<dbReference type="EMBL" id="JACHMI010000002">
    <property type="protein sequence ID" value="MBB6557220.1"/>
    <property type="molecule type" value="Genomic_DNA"/>
</dbReference>
<reference evidence="1 2" key="1">
    <citation type="submission" date="2020-08" db="EMBL/GenBank/DDBJ databases">
        <title>Sequencing the genomes of 1000 actinobacteria strains.</title>
        <authorList>
            <person name="Klenk H.-P."/>
        </authorList>
    </citation>
    <scope>NUCLEOTIDE SEQUENCE [LARGE SCALE GENOMIC DNA]</scope>
    <source>
        <strain evidence="1 2">DSM 43768</strain>
    </source>
</reference>
<dbReference type="SUPFAM" id="SSF52402">
    <property type="entry name" value="Adenine nucleotide alpha hydrolases-like"/>
    <property type="match status" value="1"/>
</dbReference>
<gene>
    <name evidence="1" type="ORF">HD593_012110</name>
</gene>
<dbReference type="AlphaFoldDB" id="A0A7X0U790"/>
<proteinExistence type="predicted"/>
<comment type="caution">
    <text evidence="1">The sequence shown here is derived from an EMBL/GenBank/DDBJ whole genome shotgun (WGS) entry which is preliminary data.</text>
</comment>
<evidence type="ECO:0000313" key="1">
    <source>
        <dbReference type="EMBL" id="MBB6557220.1"/>
    </source>
</evidence>
<dbReference type="Gene3D" id="3.40.50.620">
    <property type="entry name" value="HUPs"/>
    <property type="match status" value="1"/>
</dbReference>
<dbReference type="RefSeq" id="WP_185112807.1">
    <property type="nucleotide sequence ID" value="NZ_BAAAXY010000038.1"/>
</dbReference>
<keyword evidence="2" id="KW-1185">Reference proteome</keyword>
<evidence type="ECO:0008006" key="3">
    <source>
        <dbReference type="Google" id="ProtNLM"/>
    </source>
</evidence>
<name>A0A7X0U790_9ACTN</name>
<sequence length="262" mass="29944">MATRHVVQMSGGIGSFHAADRVKAKHGTDNLVLLFADTLTEDEDLYRFMDDASAHLGVAPTIVKDGRTPFEVFFDVKWLGNSRLAPCSKHLKQVPCRRWMTEHCDPADTIAYVGFDHAEKRRLPGTVAGWSPWQVEFPMCDEPHWSKDRMLDECRALGIAVPRLYELGYEHNNCGGLCVRAGREQWLLTLETFPERYAYAEELEEKFRITHDKDVAILTETRAGVKYPLTLAELRRRHEAGLVRRRKKARQPPLFDTAAACY</sequence>
<dbReference type="InterPro" id="IPR014729">
    <property type="entry name" value="Rossmann-like_a/b/a_fold"/>
</dbReference>
<protein>
    <recommendedName>
        <fullName evidence="3">Phosphoadenosine phosphosulphate reductase domain-containing protein</fullName>
    </recommendedName>
</protein>
<accession>A0A7X0U790</accession>
<dbReference type="Proteomes" id="UP000565579">
    <property type="component" value="Unassembled WGS sequence"/>
</dbReference>
<evidence type="ECO:0000313" key="2">
    <source>
        <dbReference type="Proteomes" id="UP000565579"/>
    </source>
</evidence>
<organism evidence="1 2">
    <name type="scientific">Nonomuraea rubra</name>
    <dbReference type="NCBI Taxonomy" id="46180"/>
    <lineage>
        <taxon>Bacteria</taxon>
        <taxon>Bacillati</taxon>
        <taxon>Actinomycetota</taxon>
        <taxon>Actinomycetes</taxon>
        <taxon>Streptosporangiales</taxon>
        <taxon>Streptosporangiaceae</taxon>
        <taxon>Nonomuraea</taxon>
    </lineage>
</organism>